<gene>
    <name evidence="4" type="ORF">G8O29_04115</name>
</gene>
<dbReference type="InterPro" id="IPR005653">
    <property type="entry name" value="OstA-like_N"/>
</dbReference>
<keyword evidence="5" id="KW-1185">Reference proteome</keyword>
<comment type="caution">
    <text evidence="4">The sequence shown here is derived from an EMBL/GenBank/DDBJ whole genome shotgun (WGS) entry which is preliminary data.</text>
</comment>
<dbReference type="RefSeq" id="WP_166401944.1">
    <property type="nucleotide sequence ID" value="NZ_JAANHS010000002.1"/>
</dbReference>
<dbReference type="EMBL" id="JAANHS010000002">
    <property type="protein sequence ID" value="NHB75927.1"/>
    <property type="molecule type" value="Genomic_DNA"/>
</dbReference>
<dbReference type="Pfam" id="PF03968">
    <property type="entry name" value="LptD_N"/>
    <property type="match status" value="1"/>
</dbReference>
<dbReference type="PANTHER" id="PTHR36504:SF1">
    <property type="entry name" value="LIPOPOLYSACCHARIDE EXPORT SYSTEM PROTEIN LPTA"/>
    <property type="match status" value="1"/>
</dbReference>
<feature type="chain" id="PRO_5045735335" evidence="2">
    <location>
        <begin position="24"/>
        <end position="163"/>
    </location>
</feature>
<feature type="domain" description="Organic solvent tolerance-like N-terminal" evidence="3">
    <location>
        <begin position="41"/>
        <end position="146"/>
    </location>
</feature>
<name>A0ABX0G4M7_9RHOB</name>
<accession>A0ABX0G4M7</accession>
<evidence type="ECO:0000256" key="2">
    <source>
        <dbReference type="SAM" id="SignalP"/>
    </source>
</evidence>
<organism evidence="4 5">
    <name type="scientific">Rhodobacter calidifons</name>
    <dbReference type="NCBI Taxonomy" id="2715277"/>
    <lineage>
        <taxon>Bacteria</taxon>
        <taxon>Pseudomonadati</taxon>
        <taxon>Pseudomonadota</taxon>
        <taxon>Alphaproteobacteria</taxon>
        <taxon>Rhodobacterales</taxon>
        <taxon>Rhodobacter group</taxon>
        <taxon>Rhodobacter</taxon>
    </lineage>
</organism>
<dbReference type="Proteomes" id="UP001515660">
    <property type="component" value="Unassembled WGS sequence"/>
</dbReference>
<dbReference type="PANTHER" id="PTHR36504">
    <property type="entry name" value="LIPOPOLYSACCHARIDE EXPORT SYSTEM PROTEIN LPTA"/>
    <property type="match status" value="1"/>
</dbReference>
<dbReference type="Gene3D" id="2.60.450.10">
    <property type="entry name" value="Lipopolysaccharide (LPS) transport protein A like domain"/>
    <property type="match status" value="1"/>
</dbReference>
<protein>
    <submittedName>
        <fullName evidence="4">Lipopolysaccharide transport periplasmic protein LptA</fullName>
    </submittedName>
</protein>
<reference evidence="4 5" key="1">
    <citation type="journal article" date="2022" name="Microorganisms">
        <title>Genome Sequence and Characterization of a Xanthorhodopsin-Containing, Aerobic Anoxygenic Phototrophic Rhodobacter Species, Isolated from Mesophilic Conditions at Yellowstone National Park.</title>
        <authorList>
            <person name="Kyndt J.A."/>
            <person name="Robertson S."/>
            <person name="Shoffstall I.B."/>
            <person name="Ramaley R.F."/>
            <person name="Meyer T.E."/>
        </authorList>
    </citation>
    <scope>NUCLEOTIDE SEQUENCE [LARGE SCALE GENOMIC DNA]</scope>
    <source>
        <strain evidence="4 5">M37P</strain>
    </source>
</reference>
<sequence>MAIPFRTFLLALGLALAGSMAPAQQRIAFGELNQDTTLPVEVQADQLTVNNADGTAVFSGNVIVTQGEMKLSAGEVRVTYGADRKSIDSLLASGGVTVTNLGDAAEAREALYTIDSGVIVLTGDVVLTQGPSAMAGQKLTINLKDGTGVMEGRVTTTFVPGGN</sequence>
<evidence type="ECO:0000256" key="1">
    <source>
        <dbReference type="ARBA" id="ARBA00022729"/>
    </source>
</evidence>
<dbReference type="InterPro" id="IPR052037">
    <property type="entry name" value="LPS_export_LptA"/>
</dbReference>
<feature type="signal peptide" evidence="2">
    <location>
        <begin position="1"/>
        <end position="23"/>
    </location>
</feature>
<proteinExistence type="predicted"/>
<keyword evidence="1 2" id="KW-0732">Signal</keyword>
<evidence type="ECO:0000313" key="4">
    <source>
        <dbReference type="EMBL" id="NHB75927.1"/>
    </source>
</evidence>
<evidence type="ECO:0000259" key="3">
    <source>
        <dbReference type="Pfam" id="PF03968"/>
    </source>
</evidence>
<evidence type="ECO:0000313" key="5">
    <source>
        <dbReference type="Proteomes" id="UP001515660"/>
    </source>
</evidence>